<dbReference type="Pfam" id="PF06985">
    <property type="entry name" value="HET"/>
    <property type="match status" value="1"/>
</dbReference>
<organism evidence="2 3">
    <name type="scientific">Coniosporium apollinis</name>
    <dbReference type="NCBI Taxonomy" id="61459"/>
    <lineage>
        <taxon>Eukaryota</taxon>
        <taxon>Fungi</taxon>
        <taxon>Dikarya</taxon>
        <taxon>Ascomycota</taxon>
        <taxon>Pezizomycotina</taxon>
        <taxon>Dothideomycetes</taxon>
        <taxon>Dothideomycetes incertae sedis</taxon>
        <taxon>Coniosporium</taxon>
    </lineage>
</organism>
<reference evidence="2" key="1">
    <citation type="submission" date="2022-10" db="EMBL/GenBank/DDBJ databases">
        <title>Culturing micro-colonial fungi from biological soil crusts in the Mojave desert and describing Neophaeococcomyces mojavensis, and introducing the new genera and species Taxawa tesnikishii.</title>
        <authorList>
            <person name="Kurbessoian T."/>
            <person name="Stajich J.E."/>
        </authorList>
    </citation>
    <scope>NUCLEOTIDE SEQUENCE</scope>
    <source>
        <strain evidence="2">TK_1</strain>
    </source>
</reference>
<proteinExistence type="predicted"/>
<dbReference type="EMBL" id="JAPDRL010000125">
    <property type="protein sequence ID" value="KAJ9656451.1"/>
    <property type="molecule type" value="Genomic_DNA"/>
</dbReference>
<name>A0ABQ9NK60_9PEZI</name>
<dbReference type="Proteomes" id="UP001172684">
    <property type="component" value="Unassembled WGS sequence"/>
</dbReference>
<comment type="caution">
    <text evidence="2">The sequence shown here is derived from an EMBL/GenBank/DDBJ whole genome shotgun (WGS) entry which is preliminary data.</text>
</comment>
<protein>
    <recommendedName>
        <fullName evidence="1">Heterokaryon incompatibility domain-containing protein</fullName>
    </recommendedName>
</protein>
<sequence length="475" mass="53459">MYDATKLCDDQSMVDPRDIHCYTGWGDTLLSRSGERLDWNLSLTFATPDAGSRLGRILKRTYPAAFRLHSQNAHLLGLEEGVYNLGWDVNPDKCDVDFMMRSYQNCRRLHGAKCEHPSRIFCGKEVKLWTRASLPTSMRFVDVEDNCIRAVTPQPDYVALSYMWGGVAMFRLTKANLRSMETAGSLLSVTLPRTIQDAIGVTRTLGERYTWIDAVCICQDDEDSYMDQVRHMNKIYCNAALTIVAAGADHADAGLPCFRPGSRRHMQVVEEIQGMRFVSAAPELVEVMDRFSYSSRGWTFQEYVFSKRLLVFTPFQVYYSCEAECISEDFKGPRAPREYIEGFELLEGSAQGAGRNFPTHYETVVATYSRRELTFQADVYSEDGHLAFAEEGILCFATDSAVLLVENRAVNQSPDSAVFRIYHRGKCIGCVLLDREVAESLLGARDGMAYRVGLGQVLKAGWDLAGPVRKEIELG</sequence>
<dbReference type="InterPro" id="IPR010730">
    <property type="entry name" value="HET"/>
</dbReference>
<accession>A0ABQ9NK60</accession>
<dbReference type="PANTHER" id="PTHR33112">
    <property type="entry name" value="DOMAIN PROTEIN, PUTATIVE-RELATED"/>
    <property type="match status" value="1"/>
</dbReference>
<evidence type="ECO:0000259" key="1">
    <source>
        <dbReference type="Pfam" id="PF06985"/>
    </source>
</evidence>
<evidence type="ECO:0000313" key="2">
    <source>
        <dbReference type="EMBL" id="KAJ9656451.1"/>
    </source>
</evidence>
<feature type="domain" description="Heterokaryon incompatibility" evidence="1">
    <location>
        <begin position="157"/>
        <end position="302"/>
    </location>
</feature>
<dbReference type="PANTHER" id="PTHR33112:SF12">
    <property type="entry name" value="HETEROKARYON INCOMPATIBILITY DOMAIN-CONTAINING PROTEIN"/>
    <property type="match status" value="1"/>
</dbReference>
<keyword evidence="3" id="KW-1185">Reference proteome</keyword>
<evidence type="ECO:0000313" key="3">
    <source>
        <dbReference type="Proteomes" id="UP001172684"/>
    </source>
</evidence>
<gene>
    <name evidence="2" type="ORF">H2201_008542</name>
</gene>